<dbReference type="OrthoDB" id="5988713at2759"/>
<dbReference type="InterPro" id="IPR013087">
    <property type="entry name" value="Znf_C2H2_type"/>
</dbReference>
<dbReference type="PANTHER" id="PTHR33206:SF1">
    <property type="entry name" value="DNA-DIRECTED DNA POLYMERASE"/>
    <property type="match status" value="1"/>
</dbReference>
<feature type="region of interest" description="Disordered" evidence="5">
    <location>
        <begin position="82"/>
        <end position="195"/>
    </location>
</feature>
<feature type="compositionally biased region" description="Basic and acidic residues" evidence="5">
    <location>
        <begin position="118"/>
        <end position="132"/>
    </location>
</feature>
<evidence type="ECO:0000313" key="8">
    <source>
        <dbReference type="Proteomes" id="UP001152320"/>
    </source>
</evidence>
<evidence type="ECO:0000256" key="1">
    <source>
        <dbReference type="ARBA" id="ARBA00022723"/>
    </source>
</evidence>
<evidence type="ECO:0000313" key="7">
    <source>
        <dbReference type="EMBL" id="KAJ8018688.1"/>
    </source>
</evidence>
<dbReference type="PROSITE" id="PS50157">
    <property type="entry name" value="ZINC_FINGER_C2H2_2"/>
    <property type="match status" value="3"/>
</dbReference>
<dbReference type="GO" id="GO:0008270">
    <property type="term" value="F:zinc ion binding"/>
    <property type="evidence" value="ECO:0007669"/>
    <property type="project" value="UniProtKB-KW"/>
</dbReference>
<dbReference type="SMART" id="SM00355">
    <property type="entry name" value="ZnF_C2H2"/>
    <property type="match status" value="5"/>
</dbReference>
<dbReference type="SUPFAM" id="SSF57667">
    <property type="entry name" value="beta-beta-alpha zinc fingers"/>
    <property type="match status" value="1"/>
</dbReference>
<feature type="domain" description="C2H2-type" evidence="6">
    <location>
        <begin position="61"/>
        <end position="88"/>
    </location>
</feature>
<dbReference type="InterPro" id="IPR036236">
    <property type="entry name" value="Znf_C2H2_sf"/>
</dbReference>
<dbReference type="EMBL" id="JAIZAY010000227">
    <property type="protein sequence ID" value="KAJ8018688.1"/>
    <property type="molecule type" value="Genomic_DNA"/>
</dbReference>
<evidence type="ECO:0000259" key="6">
    <source>
        <dbReference type="PROSITE" id="PS50157"/>
    </source>
</evidence>
<dbReference type="FunFam" id="3.30.160.60:FF:000446">
    <property type="entry name" value="Zinc finger protein"/>
    <property type="match status" value="1"/>
</dbReference>
<dbReference type="SUPFAM" id="SSF56672">
    <property type="entry name" value="DNA/RNA polymerases"/>
    <property type="match status" value="1"/>
</dbReference>
<dbReference type="InterPro" id="IPR043502">
    <property type="entry name" value="DNA/RNA_pol_sf"/>
</dbReference>
<protein>
    <submittedName>
        <fullName evidence="7">Krueppel-related zinc finger protein 1</fullName>
    </submittedName>
</protein>
<feature type="compositionally biased region" description="Basic and acidic residues" evidence="5">
    <location>
        <begin position="168"/>
        <end position="178"/>
    </location>
</feature>
<dbReference type="Pfam" id="PF00096">
    <property type="entry name" value="zf-C2H2"/>
    <property type="match status" value="2"/>
</dbReference>
<keyword evidence="1" id="KW-0479">Metal-binding</keyword>
<reference evidence="7" key="1">
    <citation type="submission" date="2021-10" db="EMBL/GenBank/DDBJ databases">
        <title>Tropical sea cucumber genome reveals ecological adaptation and Cuvierian tubules defense mechanism.</title>
        <authorList>
            <person name="Chen T."/>
        </authorList>
    </citation>
    <scope>NUCLEOTIDE SEQUENCE</scope>
    <source>
        <strain evidence="7">Nanhai2018</strain>
        <tissue evidence="7">Muscle</tissue>
    </source>
</reference>
<evidence type="ECO:0000256" key="2">
    <source>
        <dbReference type="ARBA" id="ARBA00022771"/>
    </source>
</evidence>
<keyword evidence="3" id="KW-0862">Zinc</keyword>
<evidence type="ECO:0000256" key="5">
    <source>
        <dbReference type="SAM" id="MobiDB-lite"/>
    </source>
</evidence>
<gene>
    <name evidence="7" type="ORF">HOLleu_43187</name>
</gene>
<organism evidence="7 8">
    <name type="scientific">Holothuria leucospilota</name>
    <name type="common">Black long sea cucumber</name>
    <name type="synonym">Mertensiothuria leucospilota</name>
    <dbReference type="NCBI Taxonomy" id="206669"/>
    <lineage>
        <taxon>Eukaryota</taxon>
        <taxon>Metazoa</taxon>
        <taxon>Echinodermata</taxon>
        <taxon>Eleutherozoa</taxon>
        <taxon>Echinozoa</taxon>
        <taxon>Holothuroidea</taxon>
        <taxon>Aspidochirotacea</taxon>
        <taxon>Aspidochirotida</taxon>
        <taxon>Holothuriidae</taxon>
        <taxon>Holothuria</taxon>
    </lineage>
</organism>
<evidence type="ECO:0000256" key="3">
    <source>
        <dbReference type="ARBA" id="ARBA00022833"/>
    </source>
</evidence>
<dbReference type="PROSITE" id="PS00028">
    <property type="entry name" value="ZINC_FINGER_C2H2_1"/>
    <property type="match status" value="3"/>
</dbReference>
<feature type="domain" description="C2H2-type" evidence="6">
    <location>
        <begin position="32"/>
        <end position="59"/>
    </location>
</feature>
<name>A0A9Q0Y9W6_HOLLE</name>
<proteinExistence type="predicted"/>
<feature type="domain" description="C2H2-type" evidence="6">
    <location>
        <begin position="3"/>
        <end position="31"/>
    </location>
</feature>
<evidence type="ECO:0000256" key="4">
    <source>
        <dbReference type="PROSITE-ProRule" id="PRU00042"/>
    </source>
</evidence>
<sequence>MAFMCSLCPKGFKLKHQLHRHLASVHVKNNQHVCKTCQRSFSRQDALMRHQRKHEVDEITHTCNVCDQMFLRTDNLLRHMKTHDNVKSPQKRPRSNSPNRQGIDVKDKQASLVNNTDEPPRKRQRTAEPERHPHLRNTGLANEPNISPQSRTIDKEDALADQQSSASDTEKYTDHDIGPTEYRPTANDPQPTKTSPMITWQEESFMCPENVTLPHPFGLAGHCDTHDLEKLYKKHWRDIRTRFQTKGRLRNTYNFRLHTFTTEEMMVAAKQIFERQETAFKINVGCGFFLRNVETCQLQYYYASNNTLLLPEPMLVTGRPSFTTFLNALSSKDPADHVRLARPNSRWVVEMVTNATFFVFKLRDHPIGGASRLPEFITNNKAIVSLERDRHNNYRYDDNLCLFRCVALHKGASVKTLEKKAIKLYRQMYSVKPKYFAGVPLSKLYDVETLFKVNIVVYQLMQMPEEQDKEKEDGESDLSTLGIETFQNSKFPLELTVRLIHRSLERYDDTMYLNLYEDHFSYIRDVNMYTKSYQCQKCQKLGSDRWHMQRHEATCDGVGVKHTFPGGVYSHPKTVFELLEEEGIYIPPDLRYYPYRAVYDFECCFETVREGTKATSKLTMEALHVPLSVSVCSNVPGYEKPMCFISEGNADELLQNMLCYLTEISEKSMTLLRDTYDPYIREIESRIAAEKEAFEELREKREKNAKPRQHYLQVLYDKLVAYLYELPVLGFNSGKYDVNSVKQHLFPWLVENDPLKFIVKRCNNYMSVKSKHLLFLDVVNFIAPGFSYDAFLKAYDCSLSKGFFPYEWINFDNLANTSLPPYEAFYSDLKKSNITPDEYAYCQEVWHQGNMQTMKDFLTWYNNRDVVPFLEALEKMAQFYRDRHIDVFKDGISVPGLTLKYLFQKAEGEPFALFDKHNKDLYYTFRANLVGGPSIIFHRHQEKGKTKIRNTDNVCRKIVGFDANALYLWAIMQNMPTGSYLRRREETGFKLEKSRPVSNEWLQWKAYEENVFIRHQGNDKEKRVGLRRIPVDGFCHETNTVYQFHGCHFHGQDCYLTQPKCYTVEEQQKFEMRRNETDNIRDYIKSLGYNYEEIRECEFYTQQKTSQGLQQFLHTLRLPLEKVRKLSPQRIVQAIRDDMIFGAIECDIHVPDELKPKFAEMCPIFKNTDISIDDIGEHMKNFALERKIMSKPRKSLIGSMFGKKLLLATPLVKWYLDKGLKITRIYQVIEFTPKQCFKTFGDAVSDARREGDRDSSKAIIADTMKLIGNSSYGKTITNKEGHRNIHIVPEDKASRLINETTFRDLNEISNGCYEVESAKPSIAMDLPIQIGFFVYQYAKLRMLEFYYDFLDKFFDRQYWEYVEMDTDSAYIAIAGDRLDDFVKPELRQVYEREKHHWFPRTDTEEHKRYDKRTPGLFKVEWEGDGIVALNSKMYYCFGGSKDKFSCKGINKTRNEVGKDMYLGVLNTKNPVTGENKGFRVKDNQVFTYSQVKAGFTYFYPKRKVLGNGVQTTYLDI</sequence>
<comment type="caution">
    <text evidence="7">The sequence shown here is derived from an EMBL/GenBank/DDBJ whole genome shotgun (WGS) entry which is preliminary data.</text>
</comment>
<accession>A0A9Q0Y9W6</accession>
<dbReference type="Proteomes" id="UP001152320">
    <property type="component" value="Unassembled WGS sequence"/>
</dbReference>
<dbReference type="Gene3D" id="3.40.960.10">
    <property type="entry name" value="VSR Endonuclease"/>
    <property type="match status" value="1"/>
</dbReference>
<keyword evidence="2 4" id="KW-0863">Zinc-finger</keyword>
<dbReference type="PANTHER" id="PTHR33206">
    <property type="entry name" value="PROTEIN CBG10425"/>
    <property type="match status" value="1"/>
</dbReference>
<keyword evidence="8" id="KW-1185">Reference proteome</keyword>
<dbReference type="Gene3D" id="3.30.160.60">
    <property type="entry name" value="Classic Zinc Finger"/>
    <property type="match status" value="2"/>
</dbReference>